<dbReference type="OrthoDB" id="341587at2759"/>
<evidence type="ECO:0000256" key="1">
    <source>
        <dbReference type="ARBA" id="ARBA00004245"/>
    </source>
</evidence>
<feature type="region of interest" description="Disordered" evidence="4">
    <location>
        <begin position="432"/>
        <end position="451"/>
    </location>
</feature>
<sequence length="451" mass="50358">MSQSAYLPARSVNTATDRRKMRSIIAEDSEWTLAEVPLLTTLCLQHIVKNFEEKPILDELTGSHKSYVLERLSPSLPLTVSANLIADERYWRRCVEARWGPADVTAYGNSWKRMFFERHLEGIVELFIPDVTDIRTVLELVPLCRNHVTRLKASQLLPPIKEPSRCDEDDASDCASDVGSDGPSTDHFDFGILLDKLVNLEELHVMYGVKGCGMNFEWNLFEFTFRDCECLAKALKSCKSLKVFGLRRSKVDDEKCCILVSHLLDHPSLLELDLSHNHIGDRGARAVGKLLNRSKLQKLTVYNNRIRGPGAQALAHALARNTTLTSLNLRLNRISDEGGQAVAQALMKNETLAELHLEGNEMTEPTAVALSRALVQNSTLKTLNLANNRLGVDGGKVLEEGMSHNSSLVECDIRLTDVDQESEFCITQALRANQTHKHHPSPTATQHPSAH</sequence>
<dbReference type="Proteomes" id="UP001059041">
    <property type="component" value="Linkage Group LG15"/>
</dbReference>
<name>A0A9W7WHZ3_TRIRA</name>
<dbReference type="InterPro" id="IPR032675">
    <property type="entry name" value="LRR_dom_sf"/>
</dbReference>
<evidence type="ECO:0000256" key="4">
    <source>
        <dbReference type="SAM" id="MobiDB-lite"/>
    </source>
</evidence>
<feature type="compositionally biased region" description="Polar residues" evidence="4">
    <location>
        <begin position="442"/>
        <end position="451"/>
    </location>
</feature>
<evidence type="ECO:0000256" key="2">
    <source>
        <dbReference type="ARBA" id="ARBA00022490"/>
    </source>
</evidence>
<evidence type="ECO:0000313" key="6">
    <source>
        <dbReference type="Proteomes" id="UP001059041"/>
    </source>
</evidence>
<organism evidence="5 6">
    <name type="scientific">Triplophysa rosa</name>
    <name type="common">Cave loach</name>
    <dbReference type="NCBI Taxonomy" id="992332"/>
    <lineage>
        <taxon>Eukaryota</taxon>
        <taxon>Metazoa</taxon>
        <taxon>Chordata</taxon>
        <taxon>Craniata</taxon>
        <taxon>Vertebrata</taxon>
        <taxon>Euteleostomi</taxon>
        <taxon>Actinopterygii</taxon>
        <taxon>Neopterygii</taxon>
        <taxon>Teleostei</taxon>
        <taxon>Ostariophysi</taxon>
        <taxon>Cypriniformes</taxon>
        <taxon>Nemacheilidae</taxon>
        <taxon>Triplophysa</taxon>
    </lineage>
</organism>
<comment type="subcellular location">
    <subcellularLocation>
        <location evidence="1">Cytoplasm</location>
        <location evidence="1">Cytoskeleton</location>
    </subcellularLocation>
</comment>
<dbReference type="GO" id="GO:0007018">
    <property type="term" value="P:microtubule-based movement"/>
    <property type="evidence" value="ECO:0007669"/>
    <property type="project" value="TreeGrafter"/>
</dbReference>
<dbReference type="PANTHER" id="PTHR24107:SF27">
    <property type="entry name" value="DYNEIN REGULATORY COMPLEX SUBUNIT 5"/>
    <property type="match status" value="1"/>
</dbReference>
<accession>A0A9W7WHZ3</accession>
<dbReference type="Gene3D" id="3.80.10.10">
    <property type="entry name" value="Ribonuclease Inhibitor"/>
    <property type="match status" value="2"/>
</dbReference>
<comment type="caution">
    <text evidence="5">The sequence shown here is derived from an EMBL/GenBank/DDBJ whole genome shotgun (WGS) entry which is preliminary data.</text>
</comment>
<dbReference type="GO" id="GO:0005856">
    <property type="term" value="C:cytoskeleton"/>
    <property type="evidence" value="ECO:0007669"/>
    <property type="project" value="UniProtKB-SubCell"/>
</dbReference>
<dbReference type="AlphaFoldDB" id="A0A9W7WHZ3"/>
<evidence type="ECO:0000256" key="3">
    <source>
        <dbReference type="ARBA" id="ARBA00023212"/>
    </source>
</evidence>
<gene>
    <name evidence="5" type="ORF">IRJ41_010778</name>
</gene>
<dbReference type="InterPro" id="IPR052410">
    <property type="entry name" value="DRC5"/>
</dbReference>
<dbReference type="PANTHER" id="PTHR24107">
    <property type="entry name" value="YNEIN REGULATORY COMPLEX SUBUNIT 5"/>
    <property type="match status" value="1"/>
</dbReference>
<keyword evidence="2" id="KW-0963">Cytoplasm</keyword>
<dbReference type="SMART" id="SM00368">
    <property type="entry name" value="LRR_RI"/>
    <property type="match status" value="5"/>
</dbReference>
<keyword evidence="3" id="KW-0206">Cytoskeleton</keyword>
<reference evidence="5" key="1">
    <citation type="submission" date="2021-02" db="EMBL/GenBank/DDBJ databases">
        <title>Comparative genomics reveals that relaxation of natural selection precedes convergent phenotypic evolution of cavefish.</title>
        <authorList>
            <person name="Peng Z."/>
        </authorList>
    </citation>
    <scope>NUCLEOTIDE SEQUENCE</scope>
    <source>
        <tissue evidence="5">Muscle</tissue>
    </source>
</reference>
<protein>
    <submittedName>
        <fullName evidence="5">T-complex-associated testis-expressed protein 1</fullName>
    </submittedName>
</protein>
<dbReference type="Pfam" id="PF13516">
    <property type="entry name" value="LRR_6"/>
    <property type="match status" value="3"/>
</dbReference>
<keyword evidence="6" id="KW-1185">Reference proteome</keyword>
<dbReference type="SUPFAM" id="SSF52047">
    <property type="entry name" value="RNI-like"/>
    <property type="match status" value="1"/>
</dbReference>
<dbReference type="InterPro" id="IPR001611">
    <property type="entry name" value="Leu-rich_rpt"/>
</dbReference>
<proteinExistence type="predicted"/>
<dbReference type="EMBL" id="JAFHDT010000015">
    <property type="protein sequence ID" value="KAI7799755.1"/>
    <property type="molecule type" value="Genomic_DNA"/>
</dbReference>
<evidence type="ECO:0000313" key="5">
    <source>
        <dbReference type="EMBL" id="KAI7799755.1"/>
    </source>
</evidence>